<dbReference type="Gene3D" id="3.50.20.20">
    <property type="entry name" value="Janus/Ocnus"/>
    <property type="match status" value="1"/>
</dbReference>
<dbReference type="RefSeq" id="WP_194450762.1">
    <property type="nucleotide sequence ID" value="NZ_CP063849.1"/>
</dbReference>
<keyword evidence="2" id="KW-1185">Reference proteome</keyword>
<evidence type="ECO:0000313" key="1">
    <source>
        <dbReference type="EMBL" id="QOY89100.1"/>
    </source>
</evidence>
<evidence type="ECO:0000313" key="2">
    <source>
        <dbReference type="Proteomes" id="UP000593892"/>
    </source>
</evidence>
<sequence>MNLRQSLRLPESGQTIVLILHAAEKERMEGKYVMGLIPEEGGKLAVVFDDSVTFHRDIVEKYGLKPLGGGWCTIDTSRQVLLLSGRSTQYGMEPDRNMTLAVFQAHFPNYYCDRTE</sequence>
<protein>
    <submittedName>
        <fullName evidence="1">Uncharacterized protein</fullName>
    </submittedName>
</protein>
<gene>
    <name evidence="1" type="ORF">IRI77_03835</name>
</gene>
<accession>A0A7S7NST7</accession>
<reference evidence="1 2" key="1">
    <citation type="submission" date="2020-10" db="EMBL/GenBank/DDBJ databases">
        <title>Complete genome sequence of Paludibaculum fermentans P105T, a facultatively anaerobic acidobacterium capable of dissimilatory Fe(III) reduction.</title>
        <authorList>
            <person name="Dedysh S.N."/>
            <person name="Beletsky A.V."/>
            <person name="Kulichevskaya I.S."/>
            <person name="Mardanov A.V."/>
            <person name="Ravin N.V."/>
        </authorList>
    </citation>
    <scope>NUCLEOTIDE SEQUENCE [LARGE SCALE GENOMIC DNA]</scope>
    <source>
        <strain evidence="1 2">P105</strain>
    </source>
</reference>
<dbReference type="KEGG" id="pfer:IRI77_03835"/>
<dbReference type="AlphaFoldDB" id="A0A7S7NST7"/>
<dbReference type="InterPro" id="IPR038596">
    <property type="entry name" value="Janus_sf"/>
</dbReference>
<organism evidence="1 2">
    <name type="scientific">Paludibaculum fermentans</name>
    <dbReference type="NCBI Taxonomy" id="1473598"/>
    <lineage>
        <taxon>Bacteria</taxon>
        <taxon>Pseudomonadati</taxon>
        <taxon>Acidobacteriota</taxon>
        <taxon>Terriglobia</taxon>
        <taxon>Bryobacterales</taxon>
        <taxon>Bryobacteraceae</taxon>
        <taxon>Paludibaculum</taxon>
    </lineage>
</organism>
<name>A0A7S7NST7_PALFE</name>
<proteinExistence type="predicted"/>
<dbReference type="SUPFAM" id="SSF143724">
    <property type="entry name" value="PHP14-like"/>
    <property type="match status" value="1"/>
</dbReference>
<dbReference type="Proteomes" id="UP000593892">
    <property type="component" value="Chromosome"/>
</dbReference>
<dbReference type="EMBL" id="CP063849">
    <property type="protein sequence ID" value="QOY89100.1"/>
    <property type="molecule type" value="Genomic_DNA"/>
</dbReference>